<dbReference type="OrthoDB" id="2013972at2759"/>
<dbReference type="Pfam" id="PF13489">
    <property type="entry name" value="Methyltransf_23"/>
    <property type="match status" value="1"/>
</dbReference>
<dbReference type="HOGENOM" id="CLU_010595_5_0_1"/>
<feature type="region of interest" description="Disordered" evidence="1">
    <location>
        <begin position="438"/>
        <end position="479"/>
    </location>
</feature>
<keyword evidence="2" id="KW-0489">Methyltransferase</keyword>
<evidence type="ECO:0000256" key="1">
    <source>
        <dbReference type="SAM" id="MobiDB-lite"/>
    </source>
</evidence>
<keyword evidence="2" id="KW-0808">Transferase</keyword>
<sequence>MTFYSSQNRNAELRPRLDQDGLNLTPSQVATTAYTPSMVDTSAAIQDRRLQEDYDAADDGMSGRSRYTYRSEVDADLFLKRIGGRAFNALSDTYFLPSDDNEWVRLNKQHVGLVLALGELYPAGEEVRAILAPVPGQTKRILDLGCGTGVWTMDMAREFPHAEVVGVDLAPVPIDPETLPPNCRFEIDDINLGLDHLKDTFDVVHVRFVGSGLKDFKKTMDDASRCLKPGGIALWIEADWNTYAEDQRVCIPLALEEDEENPDQGERSWFQRIVFEMGRGMRMGNSDLDGMFKAMDYGLWDNKWIDPETCGMSSLYLPIGPWARGKSHMDTQRLGYVGALMRQDFMRVHRAGHPVMKRLGWEAEKLEKWSELADKQMMDMSPKTWFRVSYAWGRRRAAENEPAPPLPQLASSTTTEADSGHPYPHYYVYATQQEALSAAALRNRSKDCDPPPLPRPRAAEPEPVTADVDQGQESTSAVD</sequence>
<dbReference type="OMA" id="NDWPRND"/>
<comment type="caution">
    <text evidence="2">The sequence shown here is derived from an EMBL/GenBank/DDBJ whole genome shotgun (WGS) entry which is preliminary data.</text>
</comment>
<dbReference type="STRING" id="1109443.G4TW89"/>
<name>G4TW89_SERID</name>
<dbReference type="GO" id="GO:0008168">
    <property type="term" value="F:methyltransferase activity"/>
    <property type="evidence" value="ECO:0007669"/>
    <property type="project" value="UniProtKB-KW"/>
</dbReference>
<evidence type="ECO:0000313" key="2">
    <source>
        <dbReference type="EMBL" id="CCA75582.1"/>
    </source>
</evidence>
<dbReference type="SUPFAM" id="SSF53335">
    <property type="entry name" value="S-adenosyl-L-methionine-dependent methyltransferases"/>
    <property type="match status" value="1"/>
</dbReference>
<feature type="region of interest" description="Disordered" evidence="1">
    <location>
        <begin position="399"/>
        <end position="418"/>
    </location>
</feature>
<protein>
    <submittedName>
        <fullName evidence="2">Related to methyltransferase</fullName>
    </submittedName>
</protein>
<dbReference type="PANTHER" id="PTHR43591:SF24">
    <property type="entry name" value="2-METHOXY-6-POLYPRENYL-1,4-BENZOQUINOL METHYLASE, MITOCHONDRIAL"/>
    <property type="match status" value="1"/>
</dbReference>
<dbReference type="InterPro" id="IPR029063">
    <property type="entry name" value="SAM-dependent_MTases_sf"/>
</dbReference>
<dbReference type="AlphaFoldDB" id="G4TW89"/>
<evidence type="ECO:0000313" key="3">
    <source>
        <dbReference type="Proteomes" id="UP000007148"/>
    </source>
</evidence>
<dbReference type="GO" id="GO:0032259">
    <property type="term" value="P:methylation"/>
    <property type="evidence" value="ECO:0007669"/>
    <property type="project" value="UniProtKB-KW"/>
</dbReference>
<dbReference type="PANTHER" id="PTHR43591">
    <property type="entry name" value="METHYLTRANSFERASE"/>
    <property type="match status" value="1"/>
</dbReference>
<accession>G4TW89</accession>
<reference evidence="2 3" key="1">
    <citation type="journal article" date="2011" name="PLoS Pathog.">
        <title>Endophytic Life Strategies Decoded by Genome and Transcriptome Analyses of the Mutualistic Root Symbiont Piriformospora indica.</title>
        <authorList>
            <person name="Zuccaro A."/>
            <person name="Lahrmann U."/>
            <person name="Guldener U."/>
            <person name="Langen G."/>
            <person name="Pfiffi S."/>
            <person name="Biedenkopf D."/>
            <person name="Wong P."/>
            <person name="Samans B."/>
            <person name="Grimm C."/>
            <person name="Basiewicz M."/>
            <person name="Murat C."/>
            <person name="Martin F."/>
            <person name="Kogel K.H."/>
        </authorList>
    </citation>
    <scope>NUCLEOTIDE SEQUENCE [LARGE SCALE GENOMIC DNA]</scope>
    <source>
        <strain evidence="2 3">DSM 11827</strain>
    </source>
</reference>
<dbReference type="eggNOG" id="ENOG502S6PS">
    <property type="taxonomic scope" value="Eukaryota"/>
</dbReference>
<dbReference type="CDD" id="cd02440">
    <property type="entry name" value="AdoMet_MTases"/>
    <property type="match status" value="1"/>
</dbReference>
<gene>
    <name evidence="2" type="ORF">PIIN_09572</name>
</gene>
<dbReference type="InParanoid" id="G4TW89"/>
<dbReference type="EMBL" id="CAFZ01000476">
    <property type="protein sequence ID" value="CCA75582.1"/>
    <property type="molecule type" value="Genomic_DNA"/>
</dbReference>
<dbReference type="Proteomes" id="UP000007148">
    <property type="component" value="Unassembled WGS sequence"/>
</dbReference>
<proteinExistence type="predicted"/>
<dbReference type="Gene3D" id="3.40.50.150">
    <property type="entry name" value="Vaccinia Virus protein VP39"/>
    <property type="match status" value="1"/>
</dbReference>
<organism evidence="2 3">
    <name type="scientific">Serendipita indica (strain DSM 11827)</name>
    <name type="common">Root endophyte fungus</name>
    <name type="synonym">Piriformospora indica</name>
    <dbReference type="NCBI Taxonomy" id="1109443"/>
    <lineage>
        <taxon>Eukaryota</taxon>
        <taxon>Fungi</taxon>
        <taxon>Dikarya</taxon>
        <taxon>Basidiomycota</taxon>
        <taxon>Agaricomycotina</taxon>
        <taxon>Agaricomycetes</taxon>
        <taxon>Sebacinales</taxon>
        <taxon>Serendipitaceae</taxon>
        <taxon>Serendipita</taxon>
    </lineage>
</organism>
<keyword evidence="3" id="KW-1185">Reference proteome</keyword>